<dbReference type="Gene3D" id="3.30.70.1280">
    <property type="entry name" value="SP0830-like domains"/>
    <property type="match status" value="1"/>
</dbReference>
<dbReference type="InterPro" id="IPR012545">
    <property type="entry name" value="DUF1697"/>
</dbReference>
<sequence>MVHLCLLRGINVSGHNIIKMEALKTTLEAIGFQNVQTYIQSGNVFVDSEEENAAAVGFKIKQEIFKAFGHEVPVVVIGKTDLETCLKNNPFLKEPAADTKKLYVAFVSTVLRSDSINDLKMSQVKPDEASVDGNKIYIKYAVGAGKTRFDQKYIEKKLNVTATIRNWNTVTQLLKMYEEF</sequence>
<proteinExistence type="predicted"/>
<dbReference type="AlphaFoldDB" id="A0A1M5PMM0"/>
<dbReference type="STRING" id="468056.SAMN05443549_1122"/>
<organism evidence="1 2">
    <name type="scientific">Flavobacterium fluvii</name>
    <dbReference type="NCBI Taxonomy" id="468056"/>
    <lineage>
        <taxon>Bacteria</taxon>
        <taxon>Pseudomonadati</taxon>
        <taxon>Bacteroidota</taxon>
        <taxon>Flavobacteriia</taxon>
        <taxon>Flavobacteriales</taxon>
        <taxon>Flavobacteriaceae</taxon>
        <taxon>Flavobacterium</taxon>
    </lineage>
</organism>
<dbReference type="OrthoDB" id="9806494at2"/>
<protein>
    <submittedName>
        <fullName evidence="1">Uncharacterized conserved protein, DUF1697 family</fullName>
    </submittedName>
</protein>
<dbReference type="Proteomes" id="UP000184516">
    <property type="component" value="Unassembled WGS sequence"/>
</dbReference>
<dbReference type="SUPFAM" id="SSF160379">
    <property type="entry name" value="SP0830-like"/>
    <property type="match status" value="1"/>
</dbReference>
<dbReference type="Gene3D" id="3.30.70.1260">
    <property type="entry name" value="bacterial protein sp0830 like"/>
    <property type="match status" value="1"/>
</dbReference>
<dbReference type="EMBL" id="FQWB01000012">
    <property type="protein sequence ID" value="SHH02980.1"/>
    <property type="molecule type" value="Genomic_DNA"/>
</dbReference>
<gene>
    <name evidence="1" type="ORF">SAMN05443549_1122</name>
</gene>
<dbReference type="PANTHER" id="PTHR36439">
    <property type="entry name" value="BLL4334 PROTEIN"/>
    <property type="match status" value="1"/>
</dbReference>
<keyword evidence="2" id="KW-1185">Reference proteome</keyword>
<dbReference type="PIRSF" id="PIRSF008502">
    <property type="entry name" value="UCP008502"/>
    <property type="match status" value="1"/>
</dbReference>
<evidence type="ECO:0000313" key="2">
    <source>
        <dbReference type="Proteomes" id="UP000184516"/>
    </source>
</evidence>
<dbReference type="Pfam" id="PF08002">
    <property type="entry name" value="DUF1697"/>
    <property type="match status" value="1"/>
</dbReference>
<name>A0A1M5PMM0_9FLAO</name>
<reference evidence="2" key="1">
    <citation type="submission" date="2016-11" db="EMBL/GenBank/DDBJ databases">
        <authorList>
            <person name="Varghese N."/>
            <person name="Submissions S."/>
        </authorList>
    </citation>
    <scope>NUCLEOTIDE SEQUENCE [LARGE SCALE GENOMIC DNA]</scope>
    <source>
        <strain evidence="2">DSM 19978</strain>
    </source>
</reference>
<dbReference type="RefSeq" id="WP_073371960.1">
    <property type="nucleotide sequence ID" value="NZ_FQWB01000012.1"/>
</dbReference>
<accession>A0A1M5PMM0</accession>
<evidence type="ECO:0000313" key="1">
    <source>
        <dbReference type="EMBL" id="SHH02980.1"/>
    </source>
</evidence>
<dbReference type="PANTHER" id="PTHR36439:SF1">
    <property type="entry name" value="DUF1697 DOMAIN-CONTAINING PROTEIN"/>
    <property type="match status" value="1"/>
</dbReference>